<protein>
    <submittedName>
        <fullName evidence="2">DUF3732 domain-containing protein</fullName>
    </submittedName>
</protein>
<organism evidence="2 3">
    <name type="scientific">Blastococcus saxobsidens</name>
    <dbReference type="NCBI Taxonomy" id="138336"/>
    <lineage>
        <taxon>Bacteria</taxon>
        <taxon>Bacillati</taxon>
        <taxon>Actinomycetota</taxon>
        <taxon>Actinomycetes</taxon>
        <taxon>Geodermatophilales</taxon>
        <taxon>Geodermatophilaceae</taxon>
        <taxon>Blastococcus</taxon>
    </lineage>
</organism>
<dbReference type="Pfam" id="PF12532">
    <property type="entry name" value="DUF3732"/>
    <property type="match status" value="1"/>
</dbReference>
<dbReference type="AlphaFoldDB" id="A0A6L9W7R0"/>
<reference evidence="2 3" key="1">
    <citation type="submission" date="2019-12" db="EMBL/GenBank/DDBJ databases">
        <title>the WGS of Blastococcus saxobsidens 67B17.</title>
        <authorList>
            <person name="Jiang Z."/>
        </authorList>
    </citation>
    <scope>NUCLEOTIDE SEQUENCE [LARGE SCALE GENOMIC DNA]</scope>
    <source>
        <strain evidence="2 3">67B17</strain>
    </source>
</reference>
<accession>A0A6L9W7R0</accession>
<dbReference type="RefSeq" id="WP_163208119.1">
    <property type="nucleotide sequence ID" value="NZ_JAAGWG010000045.1"/>
</dbReference>
<dbReference type="InterPro" id="IPR022205">
    <property type="entry name" value="DUF3732"/>
</dbReference>
<feature type="coiled-coil region" evidence="1">
    <location>
        <begin position="472"/>
        <end position="499"/>
    </location>
</feature>
<comment type="caution">
    <text evidence="2">The sequence shown here is derived from an EMBL/GenBank/DDBJ whole genome shotgun (WGS) entry which is preliminary data.</text>
</comment>
<dbReference type="Proteomes" id="UP000479241">
    <property type="component" value="Unassembled WGS sequence"/>
</dbReference>
<feature type="coiled-coil region" evidence="1">
    <location>
        <begin position="201"/>
        <end position="238"/>
    </location>
</feature>
<dbReference type="Gene3D" id="3.40.50.300">
    <property type="entry name" value="P-loop containing nucleotide triphosphate hydrolases"/>
    <property type="match status" value="1"/>
</dbReference>
<dbReference type="EMBL" id="JAAGWG010000045">
    <property type="protein sequence ID" value="NEK87859.1"/>
    <property type="molecule type" value="Genomic_DNA"/>
</dbReference>
<proteinExistence type="predicted"/>
<evidence type="ECO:0000313" key="2">
    <source>
        <dbReference type="EMBL" id="NEK87859.1"/>
    </source>
</evidence>
<gene>
    <name evidence="2" type="ORF">GCU60_19135</name>
</gene>
<sequence length="674" mass="73299">MQLLAITLYNADGRTRTVDFMPGALNIVTGESQTGKSALLTIVEYCLGRSQVLVPVGPISDAVLWYSALWQLEEGRAFVARPRPAKGKASSSQAMLEFGVDLTPPPLEQLRVNIDARSLREQLGRRIGIEENVTEPRPGSLQQPLEANLGHAALLCLQGQNEVASSTALFHRQGEQGIDQALRDTIPYFLGAVDRDDALKRAQLRDARRTLTRLNNELERAETAASTLDVELEGLLAEARAAGLVSDTVAGAAASTVGTDRRGTTVRLLQAARSAQPSSRPLQDARAQDERLTLMAERDSLRARLRRVLDDRALLLAESQAAGDFTVAVQQHVDRLSAVNLLPASAANRAADDGDAHGGGGAALDERLCPACGHELIESDPTAAALRAGLEALREQVGALTGARPTRRRALAELDGEADRLRGELRARQSAVSALERAADIGGQADAGQRDFTRGRIDAFLSRVAVVDDVQLAVLRQRARQLEDTVAALEADLDADNDREQLTSRLFAIGRDMSAYATRLNLEHSSESVRLDLARLTVVTDTPNGPTPLFRIGSAANWIGYHLAAHLALHRFLTLQDRPVPRFLMLDQPTQAHYPSDADNESGLPEDDADRLAVRAMFELMRDVVAELAPRLQVIVCDHADLPESWFQAAVRHRWRGGVKLIPSDWMGDHDAAR</sequence>
<name>A0A6L9W7R0_9ACTN</name>
<evidence type="ECO:0000256" key="1">
    <source>
        <dbReference type="SAM" id="Coils"/>
    </source>
</evidence>
<evidence type="ECO:0000313" key="3">
    <source>
        <dbReference type="Proteomes" id="UP000479241"/>
    </source>
</evidence>
<dbReference type="InterPro" id="IPR027417">
    <property type="entry name" value="P-loop_NTPase"/>
</dbReference>
<keyword evidence="1" id="KW-0175">Coiled coil</keyword>